<dbReference type="Gramene" id="Kaladp0086s0016.1.v1.1">
    <property type="protein sequence ID" value="Kaladp0086s0016.1.v1.1"/>
    <property type="gene ID" value="Kaladp0086s0016.v1.1"/>
</dbReference>
<evidence type="ECO:0000256" key="1">
    <source>
        <dbReference type="ARBA" id="ARBA00004604"/>
    </source>
</evidence>
<comment type="subcellular location">
    <subcellularLocation>
        <location evidence="1">Nucleus</location>
        <location evidence="1">Nucleolus</location>
    </subcellularLocation>
</comment>
<dbReference type="InterPro" id="IPR003890">
    <property type="entry name" value="MIF4G-like_typ-3"/>
</dbReference>
<keyword evidence="9" id="KW-1185">Reference proteome</keyword>
<evidence type="ECO:0000256" key="5">
    <source>
        <dbReference type="SAM" id="MobiDB-lite"/>
    </source>
</evidence>
<protein>
    <recommendedName>
        <fullName evidence="7">MI domain-containing protein</fullName>
    </recommendedName>
</protein>
<dbReference type="InterPro" id="IPR050781">
    <property type="entry name" value="CWC22_splicing_factor"/>
</dbReference>
<evidence type="ECO:0000256" key="4">
    <source>
        <dbReference type="ARBA" id="ARBA00023242"/>
    </source>
</evidence>
<feature type="compositionally biased region" description="Basic and acidic residues" evidence="5">
    <location>
        <begin position="177"/>
        <end position="211"/>
    </location>
</feature>
<dbReference type="SMART" id="SM00543">
    <property type="entry name" value="MIF4G"/>
    <property type="match status" value="1"/>
</dbReference>
<proteinExistence type="inferred from homology"/>
<dbReference type="AlphaFoldDB" id="A0A7N0UV83"/>
<keyword evidence="4" id="KW-0539">Nucleus</keyword>
<keyword evidence="3" id="KW-0810">Translation regulation</keyword>
<comment type="similarity">
    <text evidence="2">Belongs to the CWC22 family.</text>
</comment>
<feature type="region of interest" description="Disordered" evidence="5">
    <location>
        <begin position="1"/>
        <end position="33"/>
    </location>
</feature>
<evidence type="ECO:0000313" key="8">
    <source>
        <dbReference type="EnsemblPlants" id="Kaladp0086s0016.1.v1.1"/>
    </source>
</evidence>
<evidence type="ECO:0000256" key="2">
    <source>
        <dbReference type="ARBA" id="ARBA00006856"/>
    </source>
</evidence>
<evidence type="ECO:0000259" key="7">
    <source>
        <dbReference type="PROSITE" id="PS51366"/>
    </source>
</evidence>
<dbReference type="Gene3D" id="1.25.40.180">
    <property type="match status" value="1"/>
</dbReference>
<feature type="compositionally biased region" description="Basic residues" evidence="5">
    <location>
        <begin position="212"/>
        <end position="223"/>
    </location>
</feature>
<sequence>MEIKHCLRKESRKQKRSEKNKKKQQSWLQRTRLRKVGKPGNVLAATEVDIEDEVGSGAENVQEEKVLVRKEGKMGLKKEGVKLTKKYAGAKRKKSKLEEYLDEDKKRDALAAEYDLKQERMLAKKLKVKKGKFEGVDDILNDIFGGFSDEDDMFGGSALKIKKQKKIGKSGQENENTDDKVEFETEEGTSERDDLGMLDSEMGKEPNEAPLKKCKLKRNNKKKKLDEVAGDVLDDASEKANSTEIPKEGDAPQESEPEKSVKYVPPHLRNTVKNELEEYDPMRRRIRGLLNRISESNVESITGEIFTIIETVPRGIASQIINEEVLTSVADGPRGNEQYAAVFAAFVAGMACLVGIDFGAKLVSSLAKSFENEYRKKDNISLRNLTLFLCYLCILGVFSSDLVYDFLILLSKRLLETDVSTILTILQCCGMKLRSDDPAAMKDFILSVQNRVNEIKSSTGDDAAKIDNRRMEFMLETICEIKNNKKKAKEETVQLTRIKKWLQKMQGEDIQLRGLKWNKLLDPNKKGQWWLPGDVVSQTNHFEDVASKIDKEVLEAQKLIQLASAQGMNTDARKAIFCIIMSGEDCDDAFEKLMRLDIAGKQDREIVRVLVKCCLLEKVFNKYYTVLASKLCRHNKNHKFSLQYCIWDHYKSLDTMELQKSMHLARFSAEMFSSLSLSLAVLKAVDFSDLSQLTPKKVMHFRMLFESIFEYPDKTVWNIFTRIAAAPDLETLRTGIEFFIKAYVVSRNKSVAHKFKVAKKALNNLEGILM</sequence>
<feature type="compositionally biased region" description="Basic residues" evidence="5">
    <location>
        <begin position="10"/>
        <end position="24"/>
    </location>
</feature>
<dbReference type="SUPFAM" id="SSF48371">
    <property type="entry name" value="ARM repeat"/>
    <property type="match status" value="1"/>
</dbReference>
<feature type="region of interest" description="Disordered" evidence="5">
    <location>
        <begin position="162"/>
        <end position="261"/>
    </location>
</feature>
<feature type="domain" description="MI" evidence="7">
    <location>
        <begin position="571"/>
        <end position="687"/>
    </location>
</feature>
<feature type="compositionally biased region" description="Basic and acidic residues" evidence="5">
    <location>
        <begin position="245"/>
        <end position="261"/>
    </location>
</feature>
<reference evidence="8" key="1">
    <citation type="submission" date="2021-01" db="UniProtKB">
        <authorList>
            <consortium name="EnsemblPlants"/>
        </authorList>
    </citation>
    <scope>IDENTIFICATION</scope>
</reference>
<dbReference type="PROSITE" id="PS51366">
    <property type="entry name" value="MI"/>
    <property type="match status" value="1"/>
</dbReference>
<dbReference type="Proteomes" id="UP000594263">
    <property type="component" value="Unplaced"/>
</dbReference>
<evidence type="ECO:0000256" key="6">
    <source>
        <dbReference type="SAM" id="Phobius"/>
    </source>
</evidence>
<accession>A0A7N0UV83</accession>
<dbReference type="GO" id="GO:0042274">
    <property type="term" value="P:ribosomal small subunit biogenesis"/>
    <property type="evidence" value="ECO:0007669"/>
    <property type="project" value="TreeGrafter"/>
</dbReference>
<dbReference type="GO" id="GO:0005730">
    <property type="term" value="C:nucleolus"/>
    <property type="evidence" value="ECO:0007669"/>
    <property type="project" value="UniProtKB-SubCell"/>
</dbReference>
<dbReference type="OMA" id="CGNERNY"/>
<evidence type="ECO:0000256" key="3">
    <source>
        <dbReference type="ARBA" id="ARBA00022845"/>
    </source>
</evidence>
<keyword evidence="6" id="KW-1133">Transmembrane helix</keyword>
<dbReference type="GO" id="GO:0003723">
    <property type="term" value="F:RNA binding"/>
    <property type="evidence" value="ECO:0007669"/>
    <property type="project" value="InterPro"/>
</dbReference>
<keyword evidence="6" id="KW-0472">Membrane</keyword>
<dbReference type="Pfam" id="PF02854">
    <property type="entry name" value="MIF4G"/>
    <property type="match status" value="1"/>
</dbReference>
<dbReference type="GO" id="GO:0006417">
    <property type="term" value="P:regulation of translation"/>
    <property type="evidence" value="ECO:0007669"/>
    <property type="project" value="UniProtKB-KW"/>
</dbReference>
<dbReference type="SMART" id="SM00544">
    <property type="entry name" value="MA3"/>
    <property type="match status" value="1"/>
</dbReference>
<name>A0A7N0UV83_KALFE</name>
<dbReference type="Pfam" id="PF02847">
    <property type="entry name" value="MA3"/>
    <property type="match status" value="1"/>
</dbReference>
<dbReference type="FunFam" id="1.25.40.180:FF:000043">
    <property type="entry name" value="MIF4G domain-containing protein / MA3 domain-containing protein"/>
    <property type="match status" value="1"/>
</dbReference>
<evidence type="ECO:0000313" key="9">
    <source>
        <dbReference type="Proteomes" id="UP000594263"/>
    </source>
</evidence>
<dbReference type="PANTHER" id="PTHR18034">
    <property type="entry name" value="CELL CYCLE CONTROL PROTEIN CWF22-RELATED"/>
    <property type="match status" value="1"/>
</dbReference>
<organism evidence="8 9">
    <name type="scientific">Kalanchoe fedtschenkoi</name>
    <name type="common">Lavender scallops</name>
    <name type="synonym">South American air plant</name>
    <dbReference type="NCBI Taxonomy" id="63787"/>
    <lineage>
        <taxon>Eukaryota</taxon>
        <taxon>Viridiplantae</taxon>
        <taxon>Streptophyta</taxon>
        <taxon>Embryophyta</taxon>
        <taxon>Tracheophyta</taxon>
        <taxon>Spermatophyta</taxon>
        <taxon>Magnoliopsida</taxon>
        <taxon>eudicotyledons</taxon>
        <taxon>Gunneridae</taxon>
        <taxon>Pentapetalae</taxon>
        <taxon>Saxifragales</taxon>
        <taxon>Crassulaceae</taxon>
        <taxon>Kalanchoe</taxon>
    </lineage>
</organism>
<keyword evidence="6" id="KW-0812">Transmembrane</keyword>
<dbReference type="EnsemblPlants" id="Kaladp0086s0016.1.v1.1">
    <property type="protein sequence ID" value="Kaladp0086s0016.1.v1.1"/>
    <property type="gene ID" value="Kaladp0086s0016.v1.1"/>
</dbReference>
<feature type="transmembrane region" description="Helical" evidence="6">
    <location>
        <begin position="339"/>
        <end position="364"/>
    </location>
</feature>
<dbReference type="PANTHER" id="PTHR18034:SF4">
    <property type="entry name" value="NUCLEOLAR MIF4G DOMAIN-CONTAINING PROTEIN 1"/>
    <property type="match status" value="1"/>
</dbReference>
<dbReference type="InterPro" id="IPR003891">
    <property type="entry name" value="Initiation_fac_eIF4g_MI"/>
</dbReference>
<dbReference type="InterPro" id="IPR016024">
    <property type="entry name" value="ARM-type_fold"/>
</dbReference>
<feature type="transmembrane region" description="Helical" evidence="6">
    <location>
        <begin position="385"/>
        <end position="410"/>
    </location>
</feature>